<evidence type="ECO:0000313" key="2">
    <source>
        <dbReference type="Proteomes" id="UP000236884"/>
    </source>
</evidence>
<organism evidence="1 2">
    <name type="scientific">Variibacter gotjawalensis</name>
    <dbReference type="NCBI Taxonomy" id="1333996"/>
    <lineage>
        <taxon>Bacteria</taxon>
        <taxon>Pseudomonadati</taxon>
        <taxon>Pseudomonadota</taxon>
        <taxon>Alphaproteobacteria</taxon>
        <taxon>Hyphomicrobiales</taxon>
        <taxon>Nitrobacteraceae</taxon>
        <taxon>Variibacter</taxon>
    </lineage>
</organism>
<dbReference type="Proteomes" id="UP000236884">
    <property type="component" value="Chromosome"/>
</dbReference>
<proteinExistence type="predicted"/>
<keyword evidence="2" id="KW-1185">Reference proteome</keyword>
<accession>A0A0S3Q0S8</accession>
<dbReference type="EMBL" id="AP014946">
    <property type="protein sequence ID" value="BAT61786.1"/>
    <property type="molecule type" value="Genomic_DNA"/>
</dbReference>
<name>A0A0S3Q0S8_9BRAD</name>
<sequence>MAAIDEINARLDEFVKSSLIERYDIIEGDDSIRVRAFAAKGQDVAKVKDFIVDALSGLLSVSQVSVEESAG</sequence>
<gene>
    <name evidence="1" type="ORF">GJW-30_1_04347</name>
</gene>
<evidence type="ECO:0008006" key="3">
    <source>
        <dbReference type="Google" id="ProtNLM"/>
    </source>
</evidence>
<dbReference type="KEGG" id="vgo:GJW-30_1_04347"/>
<dbReference type="RefSeq" id="WP_130364627.1">
    <property type="nucleotide sequence ID" value="NZ_AP014946.1"/>
</dbReference>
<evidence type="ECO:0000313" key="1">
    <source>
        <dbReference type="EMBL" id="BAT61786.1"/>
    </source>
</evidence>
<reference evidence="1 2" key="1">
    <citation type="submission" date="2015-08" db="EMBL/GenBank/DDBJ databases">
        <title>Investigation of the bacterial diversity of lava forest soil.</title>
        <authorList>
            <person name="Lee J.S."/>
        </authorList>
    </citation>
    <scope>NUCLEOTIDE SEQUENCE [LARGE SCALE GENOMIC DNA]</scope>
    <source>
        <strain evidence="1 2">GJW-30</strain>
    </source>
</reference>
<dbReference type="AlphaFoldDB" id="A0A0S3Q0S8"/>
<protein>
    <recommendedName>
        <fullName evidence="3">NIF system FeS cluster assembly NifU C-terminal domain-containing protein</fullName>
    </recommendedName>
</protein>